<protein>
    <submittedName>
        <fullName evidence="1">Uncharacterized protein</fullName>
    </submittedName>
</protein>
<dbReference type="VEuPathDB" id="FungiDB:ASPFODRAFT_34311"/>
<organism evidence="1 2">
    <name type="scientific">Aspergillus luchuensis (strain CBS 106.47)</name>
    <dbReference type="NCBI Taxonomy" id="1137211"/>
    <lineage>
        <taxon>Eukaryota</taxon>
        <taxon>Fungi</taxon>
        <taxon>Dikarya</taxon>
        <taxon>Ascomycota</taxon>
        <taxon>Pezizomycotina</taxon>
        <taxon>Eurotiomycetes</taxon>
        <taxon>Eurotiomycetidae</taxon>
        <taxon>Eurotiales</taxon>
        <taxon>Aspergillaceae</taxon>
        <taxon>Aspergillus</taxon>
        <taxon>Aspergillus subgen. Circumdati</taxon>
    </lineage>
</organism>
<sequence>MATIFVDDPIQIQSRTQGAQATCSVSPCTFEWLAIGARVNELYESPNNGSDVLVSLNSAGGFVSRSWSAHKHRIPRGELRFSVTKIPVFHVVRKRSNEEYCQSAFGPSCGLLVLECRGIWQSIFGVSLIGTGRSIIQEPMTIAEVAGELA</sequence>
<gene>
    <name evidence="1" type="ORF">ASPFODRAFT_34311</name>
</gene>
<evidence type="ECO:0000313" key="1">
    <source>
        <dbReference type="EMBL" id="OJZ85396.1"/>
    </source>
</evidence>
<dbReference type="Proteomes" id="UP000184063">
    <property type="component" value="Unassembled WGS sequence"/>
</dbReference>
<dbReference type="AlphaFoldDB" id="A0A1M3TF87"/>
<dbReference type="EMBL" id="KV878243">
    <property type="protein sequence ID" value="OJZ85396.1"/>
    <property type="molecule type" value="Genomic_DNA"/>
</dbReference>
<evidence type="ECO:0000313" key="2">
    <source>
        <dbReference type="Proteomes" id="UP000184063"/>
    </source>
</evidence>
<accession>A0A1M3TF87</accession>
<proteinExistence type="predicted"/>
<reference evidence="2" key="1">
    <citation type="journal article" date="2017" name="Genome Biol.">
        <title>Comparative genomics reveals high biological diversity and specific adaptations in the industrially and medically important fungal genus Aspergillus.</title>
        <authorList>
            <person name="de Vries R.P."/>
            <person name="Riley R."/>
            <person name="Wiebenga A."/>
            <person name="Aguilar-Osorio G."/>
            <person name="Amillis S."/>
            <person name="Uchima C.A."/>
            <person name="Anderluh G."/>
            <person name="Asadollahi M."/>
            <person name="Askin M."/>
            <person name="Barry K."/>
            <person name="Battaglia E."/>
            <person name="Bayram O."/>
            <person name="Benocci T."/>
            <person name="Braus-Stromeyer S.A."/>
            <person name="Caldana C."/>
            <person name="Canovas D."/>
            <person name="Cerqueira G.C."/>
            <person name="Chen F."/>
            <person name="Chen W."/>
            <person name="Choi C."/>
            <person name="Clum A."/>
            <person name="Dos Santos R.A."/>
            <person name="Damasio A.R."/>
            <person name="Diallinas G."/>
            <person name="Emri T."/>
            <person name="Fekete E."/>
            <person name="Flipphi M."/>
            <person name="Freyberg S."/>
            <person name="Gallo A."/>
            <person name="Gournas C."/>
            <person name="Habgood R."/>
            <person name="Hainaut M."/>
            <person name="Harispe M.L."/>
            <person name="Henrissat B."/>
            <person name="Hilden K.S."/>
            <person name="Hope R."/>
            <person name="Hossain A."/>
            <person name="Karabika E."/>
            <person name="Karaffa L."/>
            <person name="Karanyi Z."/>
            <person name="Krasevec N."/>
            <person name="Kuo A."/>
            <person name="Kusch H."/>
            <person name="LaButti K."/>
            <person name="Lagendijk E.L."/>
            <person name="Lapidus A."/>
            <person name="Levasseur A."/>
            <person name="Lindquist E."/>
            <person name="Lipzen A."/>
            <person name="Logrieco A.F."/>
            <person name="MacCabe A."/>
            <person name="Maekelae M.R."/>
            <person name="Malavazi I."/>
            <person name="Melin P."/>
            <person name="Meyer V."/>
            <person name="Mielnichuk N."/>
            <person name="Miskei M."/>
            <person name="Molnar A.P."/>
            <person name="Mule G."/>
            <person name="Ngan C.Y."/>
            <person name="Orejas M."/>
            <person name="Orosz E."/>
            <person name="Ouedraogo J.P."/>
            <person name="Overkamp K.M."/>
            <person name="Park H.-S."/>
            <person name="Perrone G."/>
            <person name="Piumi F."/>
            <person name="Punt P.J."/>
            <person name="Ram A.F."/>
            <person name="Ramon A."/>
            <person name="Rauscher S."/>
            <person name="Record E."/>
            <person name="Riano-Pachon D.M."/>
            <person name="Robert V."/>
            <person name="Roehrig J."/>
            <person name="Ruller R."/>
            <person name="Salamov A."/>
            <person name="Salih N.S."/>
            <person name="Samson R.A."/>
            <person name="Sandor E."/>
            <person name="Sanguinetti M."/>
            <person name="Schuetze T."/>
            <person name="Sepcic K."/>
            <person name="Shelest E."/>
            <person name="Sherlock G."/>
            <person name="Sophianopoulou V."/>
            <person name="Squina F.M."/>
            <person name="Sun H."/>
            <person name="Susca A."/>
            <person name="Todd R.B."/>
            <person name="Tsang A."/>
            <person name="Unkles S.E."/>
            <person name="van de Wiele N."/>
            <person name="van Rossen-Uffink D."/>
            <person name="Oliveira J.V."/>
            <person name="Vesth T.C."/>
            <person name="Visser J."/>
            <person name="Yu J.-H."/>
            <person name="Zhou M."/>
            <person name="Andersen M.R."/>
            <person name="Archer D.B."/>
            <person name="Baker S.E."/>
            <person name="Benoit I."/>
            <person name="Brakhage A.A."/>
            <person name="Braus G.H."/>
            <person name="Fischer R."/>
            <person name="Frisvad J.C."/>
            <person name="Goldman G.H."/>
            <person name="Houbraken J."/>
            <person name="Oakley B."/>
            <person name="Pocsi I."/>
            <person name="Scazzocchio C."/>
            <person name="Seiboth B."/>
            <person name="vanKuyk P.A."/>
            <person name="Wortman J."/>
            <person name="Dyer P.S."/>
            <person name="Grigoriev I.V."/>
        </authorList>
    </citation>
    <scope>NUCLEOTIDE SEQUENCE [LARGE SCALE GENOMIC DNA]</scope>
    <source>
        <strain evidence="2">CBS 106.47</strain>
    </source>
</reference>
<name>A0A1M3TF87_ASPLC</name>